<keyword evidence="3" id="KW-1185">Reference proteome</keyword>
<organism evidence="2 3">
    <name type="scientific">Effrenium voratum</name>
    <dbReference type="NCBI Taxonomy" id="2562239"/>
    <lineage>
        <taxon>Eukaryota</taxon>
        <taxon>Sar</taxon>
        <taxon>Alveolata</taxon>
        <taxon>Dinophyceae</taxon>
        <taxon>Suessiales</taxon>
        <taxon>Symbiodiniaceae</taxon>
        <taxon>Effrenium</taxon>
    </lineage>
</organism>
<evidence type="ECO:0000313" key="2">
    <source>
        <dbReference type="EMBL" id="CAJ1407223.1"/>
    </source>
</evidence>
<name>A0AA36JJ71_9DINO</name>
<comment type="caution">
    <text evidence="2">The sequence shown here is derived from an EMBL/GenBank/DDBJ whole genome shotgun (WGS) entry which is preliminary data.</text>
</comment>
<keyword evidence="1" id="KW-0812">Transmembrane</keyword>
<dbReference type="AlphaFoldDB" id="A0AA36JJ71"/>
<protein>
    <submittedName>
        <fullName evidence="2">Uncharacterized protein</fullName>
    </submittedName>
</protein>
<dbReference type="Proteomes" id="UP001178507">
    <property type="component" value="Unassembled WGS sequence"/>
</dbReference>
<reference evidence="2" key="1">
    <citation type="submission" date="2023-08" db="EMBL/GenBank/DDBJ databases">
        <authorList>
            <person name="Chen Y."/>
            <person name="Shah S."/>
            <person name="Dougan E. K."/>
            <person name="Thang M."/>
            <person name="Chan C."/>
        </authorList>
    </citation>
    <scope>NUCLEOTIDE SEQUENCE</scope>
</reference>
<keyword evidence="1" id="KW-1133">Transmembrane helix</keyword>
<feature type="transmembrane region" description="Helical" evidence="1">
    <location>
        <begin position="111"/>
        <end position="130"/>
    </location>
</feature>
<keyword evidence="1" id="KW-0472">Membrane</keyword>
<gene>
    <name evidence="2" type="ORF">EVOR1521_LOCUS28985</name>
</gene>
<proteinExistence type="predicted"/>
<evidence type="ECO:0000313" key="3">
    <source>
        <dbReference type="Proteomes" id="UP001178507"/>
    </source>
</evidence>
<feature type="transmembrane region" description="Helical" evidence="1">
    <location>
        <begin position="85"/>
        <end position="104"/>
    </location>
</feature>
<accession>A0AA36JJ71</accession>
<evidence type="ECO:0000256" key="1">
    <source>
        <dbReference type="SAM" id="Phobius"/>
    </source>
</evidence>
<sequence>MVHALSHAMDFHLQPDFLALWKCSHTDSAWPVLGKRKADDFTAGSWKRRKQQCAKDLPQSPRSPESEMAMFGAFGESCVEDLPNVLVSGCLVVVMMVLLGMFFAESILVKMICAGVLCLMAMIFLVSQVLSMTYEGACAI</sequence>
<dbReference type="EMBL" id="CAUJNA010003663">
    <property type="protein sequence ID" value="CAJ1407223.1"/>
    <property type="molecule type" value="Genomic_DNA"/>
</dbReference>